<dbReference type="EMBL" id="UYRU01074524">
    <property type="protein sequence ID" value="VDN24729.1"/>
    <property type="molecule type" value="Genomic_DNA"/>
</dbReference>
<evidence type="ECO:0000313" key="2">
    <source>
        <dbReference type="Proteomes" id="UP000281553"/>
    </source>
</evidence>
<dbReference type="AlphaFoldDB" id="A0A3P7Q198"/>
<gene>
    <name evidence="1" type="ORF">DILT_LOCUS14493</name>
</gene>
<protein>
    <submittedName>
        <fullName evidence="1">Uncharacterized protein</fullName>
    </submittedName>
</protein>
<accession>A0A3P7Q198</accession>
<organism evidence="1 2">
    <name type="scientific">Dibothriocephalus latus</name>
    <name type="common">Fish tapeworm</name>
    <name type="synonym">Diphyllobothrium latum</name>
    <dbReference type="NCBI Taxonomy" id="60516"/>
    <lineage>
        <taxon>Eukaryota</taxon>
        <taxon>Metazoa</taxon>
        <taxon>Spiralia</taxon>
        <taxon>Lophotrochozoa</taxon>
        <taxon>Platyhelminthes</taxon>
        <taxon>Cestoda</taxon>
        <taxon>Eucestoda</taxon>
        <taxon>Diphyllobothriidea</taxon>
        <taxon>Diphyllobothriidae</taxon>
        <taxon>Dibothriocephalus</taxon>
    </lineage>
</organism>
<evidence type="ECO:0000313" key="1">
    <source>
        <dbReference type="EMBL" id="VDN24729.1"/>
    </source>
</evidence>
<proteinExistence type="predicted"/>
<keyword evidence="2" id="KW-1185">Reference proteome</keyword>
<name>A0A3P7Q198_DIBLA</name>
<dbReference type="Proteomes" id="UP000281553">
    <property type="component" value="Unassembled WGS sequence"/>
</dbReference>
<dbReference type="OrthoDB" id="6264139at2759"/>
<sequence>MFDEDLLNRAMVNPEVLYSYTRQSARNKYPIPLLRTVEGAETSEDKNKADHLCQFFRSVVTTEPDFSPQFMKTM</sequence>
<reference evidence="1 2" key="1">
    <citation type="submission" date="2018-11" db="EMBL/GenBank/DDBJ databases">
        <authorList>
            <consortium name="Pathogen Informatics"/>
        </authorList>
    </citation>
    <scope>NUCLEOTIDE SEQUENCE [LARGE SCALE GENOMIC DNA]</scope>
</reference>